<sequence>METHSHFTFSDLPSSLSGKEIECAAAYGNSIYFGLSTGVLCQFTIEGKENMTTLFTKENAISKKPIQWIFLVPALEHILLLVDGSIQIVDLSTFKPITTLKETRGTKLACADLQLRQGHQHFADTLSALPTLQSMCLFDRYLVFGYTGCLEFLTLKTGDPTKHQYNYGNQNETKFLYFATEAKLLIVGTGSEQLYLSPSLTLKHRQVLSQNPSELSNNYFTYIHPYAITALYSELVVLDTSDFTSAPQELTHRRGSPALFFPRGKEAIFLTRRSKPTQVAKKGAAVTQIPQYQSHQLFRVSMISATVQVLRHLLTDEYNAFATAEKEYNRIYRHGSFDLIGGAREHEAAIVMRELGIYGMTHPPFNFPTSFKFFINAKIDPRLILSMFSSFLTGVPRFCPPLFFEEADAPYDQVGVDTEIDPTTYNPSAHPTSQEWNDLLSLPFRTCVNNPAAFSTEPGKATKVLDLSDKSTMVIPKPRTDVRIQQAADKNTTPGLLPLSHLANPQPSQLLIPLNLEYVIKTTNTTDSQKTKYFNDALLNLVHYLWHIRTKCNCPHAVVKTYLESIVDQSLLRLASFLSSPILSNIIHLSPDSFHCSYETIRSTLFYTGRYSILAEWLSNNGDNVSALELFRRIGTGDLVEEILQSRADSPRDTVSSNPASDWEIFDTPDNLSPTPPNSVERDIQPPLPPQPSTEIEESHAVPKTTLLSGPFIDNPMKQNAFQRTLSILKQFGGTIDLVDSSLSNVEWKGAPFVNVDWSPVPEVDDEEDDGKESAVEKYNTDSLVSTVLSLDLNEQDHPIQSRHTKLLFLFAEWVFQANPLLAMPILIERPLMKLTPFSATLVFLIQVEEHINEKELASLRRKERKGEERSAAQKKDWEDDIRNKLKWVLLKKDNEEMAINAGISFIRLIFPDIFSTDTVDRIKVDTQHFYGSVLFPPALFVALPPTLQYLSFLILCCEVSSPVVHNLFVNRLLSLCLAFVKLHPQHNAATTSGGRGHWAENIVSGLAGYQFREDPVSMWDYRKARDDRPPSDLIESIPPPPTAGTDKGILGMLRGALVTFLKLSFIEDSQARMHLPFPTAPLDVDSLIERMKGTTLLTELCLCLKHKGRLSECVYIQAVLMDNLSAAVDTVLEHHSADAAKTLVWLAARGVVMRKEDKVNPNPDLDFPAPLPTHQKRIANSARWSVRLNDNSNVLLNNLGQFRMEKEEGTKSVQLTPSKPLPRPIPSTSRSSTSSTRLLSANAPDELPPRIKTAMSLHKRFLAILSPSEFFSTFDPSTPLHWIHDLVSTAFSSHYSQLLLHKTSEAVLHTVHTQHSVENVLLSQRYKTIRSNTLCDKCHNPLSSKIVCIYPNGCCVHEACAVKAERTEPSPSLSPRGDVDGEKILHGRAAEVASICPVSGISFERQGELEHMKLNRMMLKDQQGRSMEYKTIVLQ</sequence>
<feature type="region of interest" description="Disordered" evidence="1">
    <location>
        <begin position="645"/>
        <end position="700"/>
    </location>
</feature>
<dbReference type="Proteomes" id="UP001281761">
    <property type="component" value="Unassembled WGS sequence"/>
</dbReference>
<protein>
    <recommendedName>
        <fullName evidence="4">CNH domain-containing protein</fullName>
    </recommendedName>
</protein>
<proteinExistence type="predicted"/>
<dbReference type="EMBL" id="JARBJD010000058">
    <property type="protein sequence ID" value="KAK2956226.1"/>
    <property type="molecule type" value="Genomic_DNA"/>
</dbReference>
<accession>A0ABQ9XXM4</accession>
<dbReference type="InterPro" id="IPR032914">
    <property type="entry name" value="Vam6/VPS39/TRAP1"/>
</dbReference>
<feature type="compositionally biased region" description="Low complexity" evidence="1">
    <location>
        <begin position="1227"/>
        <end position="1241"/>
    </location>
</feature>
<name>A0ABQ9XXM4_9EUKA</name>
<keyword evidence="3" id="KW-1185">Reference proteome</keyword>
<feature type="region of interest" description="Disordered" evidence="1">
    <location>
        <begin position="1207"/>
        <end position="1246"/>
    </location>
</feature>
<evidence type="ECO:0008006" key="4">
    <source>
        <dbReference type="Google" id="ProtNLM"/>
    </source>
</evidence>
<dbReference type="PANTHER" id="PTHR12894:SF27">
    <property type="entry name" value="TRANSFORMING GROWTH FACTOR-BETA RECEPTOR-ASSOCIATED PROTEIN 1"/>
    <property type="match status" value="1"/>
</dbReference>
<evidence type="ECO:0000313" key="2">
    <source>
        <dbReference type="EMBL" id="KAK2956226.1"/>
    </source>
</evidence>
<reference evidence="2 3" key="1">
    <citation type="journal article" date="2022" name="bioRxiv">
        <title>Genomics of Preaxostyla Flagellates Illuminates Evolutionary Transitions and the Path Towards Mitochondrial Loss.</title>
        <authorList>
            <person name="Novak L.V.F."/>
            <person name="Treitli S.C."/>
            <person name="Pyrih J."/>
            <person name="Halakuc P."/>
            <person name="Pipaliya S.V."/>
            <person name="Vacek V."/>
            <person name="Brzon O."/>
            <person name="Soukal P."/>
            <person name="Eme L."/>
            <person name="Dacks J.B."/>
            <person name="Karnkowska A."/>
            <person name="Elias M."/>
            <person name="Hampl V."/>
        </authorList>
    </citation>
    <scope>NUCLEOTIDE SEQUENCE [LARGE SCALE GENOMIC DNA]</scope>
    <source>
        <strain evidence="2">NAU3</strain>
        <tissue evidence="2">Gut</tissue>
    </source>
</reference>
<evidence type="ECO:0000313" key="3">
    <source>
        <dbReference type="Proteomes" id="UP001281761"/>
    </source>
</evidence>
<organism evidence="2 3">
    <name type="scientific">Blattamonas nauphoetae</name>
    <dbReference type="NCBI Taxonomy" id="2049346"/>
    <lineage>
        <taxon>Eukaryota</taxon>
        <taxon>Metamonada</taxon>
        <taxon>Preaxostyla</taxon>
        <taxon>Oxymonadida</taxon>
        <taxon>Blattamonas</taxon>
    </lineage>
</organism>
<gene>
    <name evidence="2" type="ORF">BLNAU_8790</name>
</gene>
<comment type="caution">
    <text evidence="2">The sequence shown here is derived from an EMBL/GenBank/DDBJ whole genome shotgun (WGS) entry which is preliminary data.</text>
</comment>
<evidence type="ECO:0000256" key="1">
    <source>
        <dbReference type="SAM" id="MobiDB-lite"/>
    </source>
</evidence>
<dbReference type="PANTHER" id="PTHR12894">
    <property type="entry name" value="CNH DOMAIN CONTAINING"/>
    <property type="match status" value="1"/>
</dbReference>